<gene>
    <name evidence="3" type="ORF">AB8B23_06660</name>
</gene>
<organism evidence="3">
    <name type="scientific">Leptotrichia mesophila</name>
    <dbReference type="NCBI Taxonomy" id="3239303"/>
    <lineage>
        <taxon>Bacteria</taxon>
        <taxon>Fusobacteriati</taxon>
        <taxon>Fusobacteriota</taxon>
        <taxon>Fusobacteriia</taxon>
        <taxon>Fusobacteriales</taxon>
        <taxon>Leptotrichiaceae</taxon>
        <taxon>Leptotrichia</taxon>
    </lineage>
</organism>
<sequence>MSCRGTVGEIYRIPHNAKFGIMHPSIMKIRLNNEVYNVIFFEKMLEKHMKKILYMSQGSGIKMAITAKELGKKDFIVPPLSLQNEFSQFVEKTDKLEFCN</sequence>
<keyword evidence="2" id="KW-0238">DNA-binding</keyword>
<name>A0AB39V7X9_9FUSO</name>
<dbReference type="EMBL" id="CP165646">
    <property type="protein sequence ID" value="XDU63620.1"/>
    <property type="molecule type" value="Genomic_DNA"/>
</dbReference>
<dbReference type="Gene3D" id="3.90.220.20">
    <property type="entry name" value="DNA methylase specificity domains"/>
    <property type="match status" value="1"/>
</dbReference>
<keyword evidence="1" id="KW-0680">Restriction system</keyword>
<dbReference type="RefSeq" id="WP_369712087.1">
    <property type="nucleotide sequence ID" value="NZ_CP165646.1"/>
</dbReference>
<evidence type="ECO:0000313" key="3">
    <source>
        <dbReference type="EMBL" id="XDU63620.1"/>
    </source>
</evidence>
<dbReference type="KEGG" id="lmes:AB8B23_06660"/>
<evidence type="ECO:0000256" key="2">
    <source>
        <dbReference type="ARBA" id="ARBA00023125"/>
    </source>
</evidence>
<dbReference type="InterPro" id="IPR044946">
    <property type="entry name" value="Restrct_endonuc_typeI_TRD_sf"/>
</dbReference>
<accession>A0AB39V7X9</accession>
<proteinExistence type="predicted"/>
<protein>
    <recommendedName>
        <fullName evidence="4">Type I restriction modification DNA specificity domain-containing protein</fullName>
    </recommendedName>
</protein>
<dbReference type="SUPFAM" id="SSF116734">
    <property type="entry name" value="DNA methylase specificity domain"/>
    <property type="match status" value="1"/>
</dbReference>
<evidence type="ECO:0008006" key="4">
    <source>
        <dbReference type="Google" id="ProtNLM"/>
    </source>
</evidence>
<dbReference type="GO" id="GO:0009307">
    <property type="term" value="P:DNA restriction-modification system"/>
    <property type="evidence" value="ECO:0007669"/>
    <property type="project" value="UniProtKB-KW"/>
</dbReference>
<reference evidence="3" key="1">
    <citation type="submission" date="2024-07" db="EMBL/GenBank/DDBJ databases">
        <authorList>
            <person name="Li X.-J."/>
            <person name="Wang X."/>
        </authorList>
    </citation>
    <scope>NUCLEOTIDE SEQUENCE</scope>
    <source>
        <strain evidence="3">HSP-342</strain>
    </source>
</reference>
<dbReference type="GO" id="GO:0003677">
    <property type="term" value="F:DNA binding"/>
    <property type="evidence" value="ECO:0007669"/>
    <property type="project" value="UniProtKB-KW"/>
</dbReference>
<evidence type="ECO:0000256" key="1">
    <source>
        <dbReference type="ARBA" id="ARBA00022747"/>
    </source>
</evidence>
<dbReference type="AlphaFoldDB" id="A0AB39V7X9"/>